<dbReference type="EMBL" id="LR796421">
    <property type="protein sequence ID" value="CAB4143674.1"/>
    <property type="molecule type" value="Genomic_DNA"/>
</dbReference>
<organism evidence="1">
    <name type="scientific">uncultured Caudovirales phage</name>
    <dbReference type="NCBI Taxonomy" id="2100421"/>
    <lineage>
        <taxon>Viruses</taxon>
        <taxon>Duplodnaviria</taxon>
        <taxon>Heunggongvirae</taxon>
        <taxon>Uroviricota</taxon>
        <taxon>Caudoviricetes</taxon>
        <taxon>Peduoviridae</taxon>
        <taxon>Maltschvirus</taxon>
        <taxon>Maltschvirus maltsch</taxon>
    </lineage>
</organism>
<accession>A0A6J5MAB5</accession>
<reference evidence="1" key="1">
    <citation type="submission" date="2020-04" db="EMBL/GenBank/DDBJ databases">
        <authorList>
            <person name="Chiriac C."/>
            <person name="Salcher M."/>
            <person name="Ghai R."/>
            <person name="Kavagutti S V."/>
        </authorList>
    </citation>
    <scope>NUCLEOTIDE SEQUENCE</scope>
</reference>
<sequence>MPNWKKVVVSGSDAILNTVTASFFTGSLTGALIGTASWANNAVTATQVLTQTDSTNASYFLTAVNSNNGTATAENLLTATGVLVNPALRSIQVQGAVTASTGFLGPLTGSVFGTASYVTGSIHTSANPALSSSYALSASYALNGGVTSIIAGTNVTISPTNGLGAVTINSSGGGGSAFPFTGSAQITGSLGITGSLIVRSGSSERINTNTLTFRDQKASESINWGDNLRLLYDNNGGSSVQWGDRFLVNASGIYTINWQATTLNDNAYNTSLNWNSRIALTPAGTQSLNYSDDHRATSETYYTSTTKLSTQEGLLENHGYSGHVIEASIDGETPPADYQPVFLDTDGTWYVVTNNVSGATKMLGVCVNYALGLVLLEGDLAISFNNSYGTYVVGADHGLPVYLSATANQFTTTQPTSDVVRIVGHVYYNGTTNTSRWLMKFKPSADWYVQ</sequence>
<gene>
    <name evidence="1" type="ORF">UFOVP450_196</name>
</gene>
<name>A0A6J5MAB5_9CAUD</name>
<evidence type="ECO:0000313" key="1">
    <source>
        <dbReference type="EMBL" id="CAB4143674.1"/>
    </source>
</evidence>
<protein>
    <submittedName>
        <fullName evidence="1">Uncharacterized protein</fullName>
    </submittedName>
</protein>
<proteinExistence type="predicted"/>